<keyword evidence="2" id="KW-1185">Reference proteome</keyword>
<evidence type="ECO:0000313" key="2">
    <source>
        <dbReference type="Proteomes" id="UP000477750"/>
    </source>
</evidence>
<proteinExistence type="predicted"/>
<dbReference type="Proteomes" id="UP000477750">
    <property type="component" value="Unassembled WGS sequence"/>
</dbReference>
<dbReference type="RefSeq" id="WP_153028041.1">
    <property type="nucleotide sequence ID" value="NZ_WIAO01000075.1"/>
</dbReference>
<comment type="caution">
    <text evidence="1">The sequence shown here is derived from an EMBL/GenBank/DDBJ whole genome shotgun (WGS) entry which is preliminary data.</text>
</comment>
<reference evidence="1 2" key="1">
    <citation type="submission" date="2019-10" db="EMBL/GenBank/DDBJ databases">
        <title>Glycomyces albidus sp. nov., a novel actinomycete isolated from rhizosphere soil of wheat (Triticum aestivum L.).</title>
        <authorList>
            <person name="Qian L."/>
        </authorList>
    </citation>
    <scope>NUCLEOTIDE SEQUENCE [LARGE SCALE GENOMIC DNA]</scope>
    <source>
        <strain evidence="1 2">NEAU-7082</strain>
    </source>
</reference>
<dbReference type="EMBL" id="WIAO01000075">
    <property type="protein sequence ID" value="MQM28974.1"/>
    <property type="molecule type" value="Genomic_DNA"/>
</dbReference>
<evidence type="ECO:0000313" key="1">
    <source>
        <dbReference type="EMBL" id="MQM28974.1"/>
    </source>
</evidence>
<name>A0A6L5GGW5_9ACTN</name>
<sequence length="86" mass="9490">MADQRVQKFNVGGQEYALEEYRNQMNGPHLRVTTPGINGAVMTRGIEHDSRPFWVGGYAIDKPSLRDAIASKVAELRDGRANSSSV</sequence>
<accession>A0A6L5GGW5</accession>
<protein>
    <submittedName>
        <fullName evidence="1">Uncharacterized protein</fullName>
    </submittedName>
</protein>
<dbReference type="AlphaFoldDB" id="A0A6L5GGW5"/>
<gene>
    <name evidence="1" type="ORF">GFD30_25930</name>
</gene>
<organism evidence="1 2">
    <name type="scientific">Glycomyces albidus</name>
    <dbReference type="NCBI Taxonomy" id="2656774"/>
    <lineage>
        <taxon>Bacteria</taxon>
        <taxon>Bacillati</taxon>
        <taxon>Actinomycetota</taxon>
        <taxon>Actinomycetes</taxon>
        <taxon>Glycomycetales</taxon>
        <taxon>Glycomycetaceae</taxon>
        <taxon>Glycomyces</taxon>
    </lineage>
</organism>